<evidence type="ECO:0000256" key="2">
    <source>
        <dbReference type="ARBA" id="ARBA00006978"/>
    </source>
</evidence>
<comment type="function">
    <text evidence="9">Vacuolar effluxer which mediate the efflux of amino acids resulting from autophagic degradation. The release of autophagic amino acids allows the maintenance of protein synthesis and viability during nitrogen starvation.</text>
</comment>
<evidence type="ECO:0000256" key="6">
    <source>
        <dbReference type="ARBA" id="ARBA00022970"/>
    </source>
</evidence>
<feature type="transmembrane region" description="Helical" evidence="9">
    <location>
        <begin position="231"/>
        <end position="250"/>
    </location>
</feature>
<evidence type="ECO:0000256" key="3">
    <source>
        <dbReference type="ARBA" id="ARBA00022448"/>
    </source>
</evidence>
<reference evidence="11" key="1">
    <citation type="submission" date="2020-01" db="EMBL/GenBank/DDBJ databases">
        <title>Genome Sequencing of Three Apophysomyces-Like Fungal Strains Confirms a Novel Fungal Genus in the Mucoromycota with divergent Burkholderia-like Endosymbiotic Bacteria.</title>
        <authorList>
            <person name="Stajich J.E."/>
            <person name="Macias A.M."/>
            <person name="Carter-House D."/>
            <person name="Lovett B."/>
            <person name="Kasson L.R."/>
            <person name="Berry K."/>
            <person name="Grigoriev I."/>
            <person name="Chang Y."/>
            <person name="Spatafora J."/>
            <person name="Kasson M.T."/>
        </authorList>
    </citation>
    <scope>NUCLEOTIDE SEQUENCE</scope>
    <source>
        <strain evidence="11">NRRL A-21654</strain>
    </source>
</reference>
<proteinExistence type="inferred from homology"/>
<dbReference type="EMBL" id="JABAYA010000077">
    <property type="protein sequence ID" value="KAF7726528.1"/>
    <property type="molecule type" value="Genomic_DNA"/>
</dbReference>
<dbReference type="SUPFAM" id="SSF103473">
    <property type="entry name" value="MFS general substrate transporter"/>
    <property type="match status" value="1"/>
</dbReference>
<comment type="caution">
    <text evidence="11">The sequence shown here is derived from an EMBL/GenBank/DDBJ whole genome shotgun (WGS) entry which is preliminary data.</text>
</comment>
<dbReference type="InterPro" id="IPR036259">
    <property type="entry name" value="MFS_trans_sf"/>
</dbReference>
<feature type="transmembrane region" description="Helical" evidence="9">
    <location>
        <begin position="107"/>
        <end position="127"/>
    </location>
</feature>
<feature type="transmembrane region" description="Helical" evidence="9">
    <location>
        <begin position="463"/>
        <end position="485"/>
    </location>
</feature>
<protein>
    <recommendedName>
        <fullName evidence="9">Autophagy-related protein</fullName>
    </recommendedName>
</protein>
<keyword evidence="12" id="KW-1185">Reference proteome</keyword>
<feature type="transmembrane region" description="Helical" evidence="9">
    <location>
        <begin position="399"/>
        <end position="419"/>
    </location>
</feature>
<dbReference type="GO" id="GO:0006914">
    <property type="term" value="P:autophagy"/>
    <property type="evidence" value="ECO:0007669"/>
    <property type="project" value="UniProtKB-KW"/>
</dbReference>
<feature type="transmembrane region" description="Helical" evidence="9">
    <location>
        <begin position="169"/>
        <end position="193"/>
    </location>
</feature>
<name>A0A8H7BQ67_9FUNG</name>
<dbReference type="AlphaFoldDB" id="A0A8H7BQ67"/>
<gene>
    <name evidence="11" type="ORF">EC973_008659</name>
</gene>
<feature type="region of interest" description="Disordered" evidence="10">
    <location>
        <begin position="1"/>
        <end position="27"/>
    </location>
</feature>
<organism evidence="11 12">
    <name type="scientific">Apophysomyces ossiformis</name>
    <dbReference type="NCBI Taxonomy" id="679940"/>
    <lineage>
        <taxon>Eukaryota</taxon>
        <taxon>Fungi</taxon>
        <taxon>Fungi incertae sedis</taxon>
        <taxon>Mucoromycota</taxon>
        <taxon>Mucoromycotina</taxon>
        <taxon>Mucoromycetes</taxon>
        <taxon>Mucorales</taxon>
        <taxon>Mucorineae</taxon>
        <taxon>Mucoraceae</taxon>
        <taxon>Apophysomyces</taxon>
    </lineage>
</organism>
<feature type="transmembrane region" description="Helical" evidence="9">
    <location>
        <begin position="270"/>
        <end position="293"/>
    </location>
</feature>
<keyword evidence="9" id="KW-0072">Autophagy</keyword>
<sequence>MESKPHFFADPFKASDDEIDPSSDKARKVLEQPPATRWELWGYYLYYNGNNGYTINSYMPNIMQMLAYKDGFYRETPNVRGCDLNDTLKTCYIQWMDNPMGIPVSSMLLYIQAISFSIQFALFTTFGSLADYGRWNRHILLLSTVIGCAAQIIPIVLVNDDGSHWNAMMGIMIIALISYGTSLVFYGAAFPTLSDNLPVVRKARADPNLSREETRSTVEVWRNHVSAISTVFSNVGFLIMTGILSGVSFLPWSKYNFPPDTEPILGNAPLYNYIGTVVCGGFWVLNAIPYFLAQPKGRHGPPLPSGSNHLTIGWKSIFMALREARKLKYLFLYIISYFMFSDAVSTTNQMINILQGEITSFSAKQVTILNLASAVTSIIGCFLFLWIAKRFRVRTKTNLLVIVILSGVVPVWGCFGIGLDNFGIKTNWELWVFYVWSGLFTAPIWAWQNTMLAELVPKGKENLFFSLFGVVNKASSWIGPVIIGAITEHTSNLWKGWPFVLALFVIATTIICFIDVDKAKLDLAAYQAALDDEEEENNSMDTPATDSRVPADVKALEAKVEI</sequence>
<keyword evidence="7 9" id="KW-1133">Transmembrane helix</keyword>
<evidence type="ECO:0000313" key="11">
    <source>
        <dbReference type="EMBL" id="KAF7726528.1"/>
    </source>
</evidence>
<dbReference type="OrthoDB" id="192733at2759"/>
<dbReference type="PANTHER" id="PTHR23519:SF1">
    <property type="entry name" value="AUTOPHAGY-RELATED PROTEIN 22"/>
    <property type="match status" value="1"/>
</dbReference>
<dbReference type="InterPro" id="IPR050495">
    <property type="entry name" value="ATG22/LtaA_families"/>
</dbReference>
<evidence type="ECO:0000256" key="1">
    <source>
        <dbReference type="ARBA" id="ARBA00004127"/>
    </source>
</evidence>
<evidence type="ECO:0000256" key="5">
    <source>
        <dbReference type="ARBA" id="ARBA00022692"/>
    </source>
</evidence>
<keyword evidence="3 9" id="KW-0813">Transport</keyword>
<dbReference type="Gene3D" id="1.20.1250.20">
    <property type="entry name" value="MFS general substrate transporter like domains"/>
    <property type="match status" value="1"/>
</dbReference>
<keyword evidence="4 9" id="KW-0926">Vacuole</keyword>
<keyword evidence="6 9" id="KW-0029">Amino-acid transport</keyword>
<dbReference type="GO" id="GO:0032974">
    <property type="term" value="P:amino acid transmembrane export from vacuole"/>
    <property type="evidence" value="ECO:0007669"/>
    <property type="project" value="InterPro"/>
</dbReference>
<dbReference type="GO" id="GO:0005774">
    <property type="term" value="C:vacuolar membrane"/>
    <property type="evidence" value="ECO:0007669"/>
    <property type="project" value="UniProtKB-SubCell"/>
</dbReference>
<dbReference type="CDD" id="cd17483">
    <property type="entry name" value="MFS_Atg22_like"/>
    <property type="match status" value="1"/>
</dbReference>
<keyword evidence="8 9" id="KW-0472">Membrane</keyword>
<feature type="transmembrane region" description="Helical" evidence="9">
    <location>
        <begin position="329"/>
        <end position="347"/>
    </location>
</feature>
<dbReference type="Pfam" id="PF11700">
    <property type="entry name" value="ATG22"/>
    <property type="match status" value="1"/>
</dbReference>
<evidence type="ECO:0000256" key="7">
    <source>
        <dbReference type="ARBA" id="ARBA00022989"/>
    </source>
</evidence>
<keyword evidence="5 9" id="KW-0812">Transmembrane</keyword>
<dbReference type="GO" id="GO:0012505">
    <property type="term" value="C:endomembrane system"/>
    <property type="evidence" value="ECO:0007669"/>
    <property type="project" value="UniProtKB-SubCell"/>
</dbReference>
<feature type="transmembrane region" description="Helical" evidence="9">
    <location>
        <begin position="367"/>
        <end position="387"/>
    </location>
</feature>
<dbReference type="PANTHER" id="PTHR23519">
    <property type="entry name" value="AUTOPHAGY-RELATED PROTEIN 22"/>
    <property type="match status" value="1"/>
</dbReference>
<feature type="transmembrane region" description="Helical" evidence="9">
    <location>
        <begin position="139"/>
        <end position="157"/>
    </location>
</feature>
<dbReference type="InterPro" id="IPR044738">
    <property type="entry name" value="Atg22"/>
</dbReference>
<feature type="transmembrane region" description="Helical" evidence="9">
    <location>
        <begin position="497"/>
        <end position="516"/>
    </location>
</feature>
<evidence type="ECO:0000256" key="9">
    <source>
        <dbReference type="RuleBase" id="RU363073"/>
    </source>
</evidence>
<accession>A0A8H7BQ67</accession>
<dbReference type="Proteomes" id="UP000605846">
    <property type="component" value="Unassembled WGS sequence"/>
</dbReference>
<evidence type="ECO:0000256" key="4">
    <source>
        <dbReference type="ARBA" id="ARBA00022554"/>
    </source>
</evidence>
<evidence type="ECO:0000256" key="10">
    <source>
        <dbReference type="SAM" id="MobiDB-lite"/>
    </source>
</evidence>
<comment type="subcellular location">
    <subcellularLocation>
        <location evidence="1">Endomembrane system</location>
        <topology evidence="1">Multi-pass membrane protein</topology>
    </subcellularLocation>
    <subcellularLocation>
        <location evidence="9">Vacuole membrane</location>
        <topology evidence="9">Multi-pass membrane protein</topology>
    </subcellularLocation>
</comment>
<evidence type="ECO:0000256" key="8">
    <source>
        <dbReference type="ARBA" id="ARBA00023136"/>
    </source>
</evidence>
<dbReference type="InterPro" id="IPR024671">
    <property type="entry name" value="Atg22-like"/>
</dbReference>
<comment type="similarity">
    <text evidence="2 9">Belongs to the ATG22 family.</text>
</comment>
<feature type="transmembrane region" description="Helical" evidence="9">
    <location>
        <begin position="431"/>
        <end position="451"/>
    </location>
</feature>
<evidence type="ECO:0000313" key="12">
    <source>
        <dbReference type="Proteomes" id="UP000605846"/>
    </source>
</evidence>